<dbReference type="GO" id="GO:0016829">
    <property type="term" value="F:lyase activity"/>
    <property type="evidence" value="ECO:0007669"/>
    <property type="project" value="UniProtKB-KW"/>
</dbReference>
<evidence type="ECO:0000256" key="8">
    <source>
        <dbReference type="ARBA" id="ARBA00023268"/>
    </source>
</evidence>
<evidence type="ECO:0000313" key="12">
    <source>
        <dbReference type="EnsemblPlants" id="Pp3c8_24280V3.3"/>
    </source>
</evidence>
<dbReference type="Gene3D" id="3.20.190.10">
    <property type="entry name" value="MutM-like, N-terminal"/>
    <property type="match status" value="1"/>
</dbReference>
<dbReference type="InterPro" id="IPR010979">
    <property type="entry name" value="Ribosomal_uS13-like_H2TH"/>
</dbReference>
<keyword evidence="5" id="KW-0238">DNA-binding</keyword>
<dbReference type="PROSITE" id="PS51068">
    <property type="entry name" value="FPG_CAT"/>
    <property type="match status" value="1"/>
</dbReference>
<evidence type="ECO:0000256" key="5">
    <source>
        <dbReference type="ARBA" id="ARBA00023125"/>
    </source>
</evidence>
<gene>
    <name evidence="12" type="primary">LOC112285495</name>
</gene>
<dbReference type="PANTHER" id="PTHR22993">
    <property type="entry name" value="FORMAMIDOPYRIMIDINE-DNA GLYCOSYLASE"/>
    <property type="match status" value="1"/>
</dbReference>
<sequence>MPELPEVEAAKRLLDSHCLGATIVKAVVDNDTKVIDGVTPAALQESLTGKKILSTHRKGKHLWLKLDSPPWPSFQFGMSGAVIIKGVKGPQYRSSKVGDEEEAFPTTYSKVHLVLSTGVELAFTDKRRFARVRLLEDSFIAGIGNWVGDEVLYHAKIHPEQSASSLKEEEVTRLHASVREVLEKAISVDADSEQFPRSWLYHHRWDKKPGMIDGNQIETISISGRSSAFVANVQKYTGPELKGARTRQAVEEEIPHDDSVAEPIAGGGNVEEAADATEEEATEEKVGVTETPKRGRGRPPKNKNDSPAKSPATESPAAPGSKKRGRPPKLKTSSAASEGEETGKESPSEPKRRGRPPKTKTDGSKESVSKASEEDDSEKKDLSSPITPKRRGRPPKSKPEAAEEVEVAKKGKTEEGGATPKRRGRPPKAKAESEAEDGSGDAETAATTPTPKKRGRPPKAKSAS</sequence>
<dbReference type="GO" id="GO:0006284">
    <property type="term" value="P:base-excision repair"/>
    <property type="evidence" value="ECO:0007669"/>
    <property type="project" value="InterPro"/>
</dbReference>
<keyword evidence="4" id="KW-0378">Hydrolase</keyword>
<dbReference type="SUPFAM" id="SSF81624">
    <property type="entry name" value="N-terminal domain of MutM-like DNA repair proteins"/>
    <property type="match status" value="1"/>
</dbReference>
<evidence type="ECO:0000313" key="13">
    <source>
        <dbReference type="Proteomes" id="UP000006727"/>
    </source>
</evidence>
<comment type="catalytic activity">
    <reaction evidence="1">
        <text>Hydrolysis of DNA containing ring-opened 7-methylguanine residues, releasing 2,6-diamino-4-hydroxy-5-(N-methyl)formamidopyrimidine.</text>
        <dbReference type="EC" id="3.2.2.23"/>
    </reaction>
</comment>
<feature type="compositionally biased region" description="Basic residues" evidence="10">
    <location>
        <begin position="451"/>
        <end position="464"/>
    </location>
</feature>
<feature type="domain" description="Formamidopyrimidine-DNA glycosylase catalytic" evidence="11">
    <location>
        <begin position="2"/>
        <end position="130"/>
    </location>
</feature>
<keyword evidence="9" id="KW-0326">Glycosidase</keyword>
<dbReference type="Pfam" id="PF02178">
    <property type="entry name" value="AT_hook"/>
    <property type="match status" value="6"/>
</dbReference>
<keyword evidence="8" id="KW-0511">Multifunctional enzyme</keyword>
<dbReference type="GO" id="GO:0008534">
    <property type="term" value="F:oxidized purine nucleobase lesion DNA N-glycosylase activity"/>
    <property type="evidence" value="ECO:0007669"/>
    <property type="project" value="UniProtKB-EC"/>
</dbReference>
<evidence type="ECO:0000256" key="7">
    <source>
        <dbReference type="ARBA" id="ARBA00023239"/>
    </source>
</evidence>
<reference evidence="12" key="3">
    <citation type="submission" date="2020-12" db="UniProtKB">
        <authorList>
            <consortium name="EnsemblPlants"/>
        </authorList>
    </citation>
    <scope>IDENTIFICATION</scope>
</reference>
<protein>
    <recommendedName>
        <fullName evidence="11">Formamidopyrimidine-DNA glycosylase catalytic domain-containing protein</fullName>
    </recommendedName>
</protein>
<dbReference type="Proteomes" id="UP000006727">
    <property type="component" value="Chromosome 8"/>
</dbReference>
<keyword evidence="7" id="KW-0456">Lyase</keyword>
<comment type="similarity">
    <text evidence="2">Belongs to the FPG family.</text>
</comment>
<dbReference type="AlphaFoldDB" id="A0A7I4EEL3"/>
<evidence type="ECO:0000256" key="2">
    <source>
        <dbReference type="ARBA" id="ARBA00009409"/>
    </source>
</evidence>
<feature type="compositionally biased region" description="Acidic residues" evidence="10">
    <location>
        <begin position="272"/>
        <end position="282"/>
    </location>
</feature>
<feature type="compositionally biased region" description="Basic and acidic residues" evidence="10">
    <location>
        <begin position="283"/>
        <end position="293"/>
    </location>
</feature>
<evidence type="ECO:0000256" key="10">
    <source>
        <dbReference type="SAM" id="MobiDB-lite"/>
    </source>
</evidence>
<dbReference type="GO" id="GO:0008270">
    <property type="term" value="F:zinc ion binding"/>
    <property type="evidence" value="ECO:0007669"/>
    <property type="project" value="InterPro"/>
</dbReference>
<dbReference type="InterPro" id="IPR035937">
    <property type="entry name" value="FPG_N"/>
</dbReference>
<name>A0A7I4EEL3_PHYPA</name>
<evidence type="ECO:0000256" key="4">
    <source>
        <dbReference type="ARBA" id="ARBA00022801"/>
    </source>
</evidence>
<evidence type="ECO:0000256" key="3">
    <source>
        <dbReference type="ARBA" id="ARBA00022763"/>
    </source>
</evidence>
<feature type="compositionally biased region" description="Basic and acidic residues" evidence="10">
    <location>
        <begin position="341"/>
        <end position="351"/>
    </location>
</feature>
<dbReference type="SMART" id="SM01232">
    <property type="entry name" value="H2TH"/>
    <property type="match status" value="1"/>
</dbReference>
<reference evidence="12 13" key="2">
    <citation type="journal article" date="2018" name="Plant J.">
        <title>The Physcomitrella patens chromosome-scale assembly reveals moss genome structure and evolution.</title>
        <authorList>
            <person name="Lang D."/>
            <person name="Ullrich K.K."/>
            <person name="Murat F."/>
            <person name="Fuchs J."/>
            <person name="Jenkins J."/>
            <person name="Haas F.B."/>
            <person name="Piednoel M."/>
            <person name="Gundlach H."/>
            <person name="Van Bel M."/>
            <person name="Meyberg R."/>
            <person name="Vives C."/>
            <person name="Morata J."/>
            <person name="Symeonidi A."/>
            <person name="Hiss M."/>
            <person name="Muchero W."/>
            <person name="Kamisugi Y."/>
            <person name="Saleh O."/>
            <person name="Blanc G."/>
            <person name="Decker E.L."/>
            <person name="van Gessel N."/>
            <person name="Grimwood J."/>
            <person name="Hayes R.D."/>
            <person name="Graham S.W."/>
            <person name="Gunter L.E."/>
            <person name="McDaniel S.F."/>
            <person name="Hoernstein S.N.W."/>
            <person name="Larsson A."/>
            <person name="Li F.W."/>
            <person name="Perroud P.F."/>
            <person name="Phillips J."/>
            <person name="Ranjan P."/>
            <person name="Rokshar D.S."/>
            <person name="Rothfels C.J."/>
            <person name="Schneider L."/>
            <person name="Shu S."/>
            <person name="Stevenson D.W."/>
            <person name="Thummler F."/>
            <person name="Tillich M."/>
            <person name="Villarreal Aguilar J.C."/>
            <person name="Widiez T."/>
            <person name="Wong G.K."/>
            <person name="Wymore A."/>
            <person name="Zhang Y."/>
            <person name="Zimmer A.D."/>
            <person name="Quatrano R.S."/>
            <person name="Mayer K.F.X."/>
            <person name="Goodstein D."/>
            <person name="Casacuberta J.M."/>
            <person name="Vandepoele K."/>
            <person name="Reski R."/>
            <person name="Cuming A.C."/>
            <person name="Tuskan G.A."/>
            <person name="Maumus F."/>
            <person name="Salse J."/>
            <person name="Schmutz J."/>
            <person name="Rensing S.A."/>
        </authorList>
    </citation>
    <scope>NUCLEOTIDE SEQUENCE [LARGE SCALE GENOMIC DNA]</scope>
    <source>
        <strain evidence="12 13">cv. Gransden 2004</strain>
    </source>
</reference>
<dbReference type="CDD" id="cd08972">
    <property type="entry name" value="PF_Nei_N"/>
    <property type="match status" value="1"/>
</dbReference>
<evidence type="ECO:0000256" key="6">
    <source>
        <dbReference type="ARBA" id="ARBA00023204"/>
    </source>
</evidence>
<dbReference type="InterPro" id="IPR017956">
    <property type="entry name" value="AT_hook_DNA-bd_motif"/>
</dbReference>
<dbReference type="InterPro" id="IPR015886">
    <property type="entry name" value="H2TH_FPG"/>
</dbReference>
<dbReference type="Gramene" id="Pp3c8_24280V3.3">
    <property type="protein sequence ID" value="Pp3c8_24280V3.3"/>
    <property type="gene ID" value="Pp3c8_24280"/>
</dbReference>
<dbReference type="FunFam" id="3.20.190.10:FF:000004">
    <property type="entry name" value="Putative Formamidopyrimidine-DNA glycosylase"/>
    <property type="match status" value="1"/>
</dbReference>
<reference evidence="12 13" key="1">
    <citation type="journal article" date="2008" name="Science">
        <title>The Physcomitrella genome reveals evolutionary insights into the conquest of land by plants.</title>
        <authorList>
            <person name="Rensing S."/>
            <person name="Lang D."/>
            <person name="Zimmer A."/>
            <person name="Terry A."/>
            <person name="Salamov A."/>
            <person name="Shapiro H."/>
            <person name="Nishiyama T."/>
            <person name="Perroud P.-F."/>
            <person name="Lindquist E."/>
            <person name="Kamisugi Y."/>
            <person name="Tanahashi T."/>
            <person name="Sakakibara K."/>
            <person name="Fujita T."/>
            <person name="Oishi K."/>
            <person name="Shin-I T."/>
            <person name="Kuroki Y."/>
            <person name="Toyoda A."/>
            <person name="Suzuki Y."/>
            <person name="Hashimoto A."/>
            <person name="Yamaguchi K."/>
            <person name="Sugano A."/>
            <person name="Kohara Y."/>
            <person name="Fujiyama A."/>
            <person name="Anterola A."/>
            <person name="Aoki S."/>
            <person name="Ashton N."/>
            <person name="Barbazuk W.B."/>
            <person name="Barker E."/>
            <person name="Bennetzen J."/>
            <person name="Bezanilla M."/>
            <person name="Blankenship R."/>
            <person name="Cho S.H."/>
            <person name="Dutcher S."/>
            <person name="Estelle M."/>
            <person name="Fawcett J.A."/>
            <person name="Gundlach H."/>
            <person name="Hanada K."/>
            <person name="Heyl A."/>
            <person name="Hicks K.A."/>
            <person name="Hugh J."/>
            <person name="Lohr M."/>
            <person name="Mayer K."/>
            <person name="Melkozernov A."/>
            <person name="Murata T."/>
            <person name="Nelson D."/>
            <person name="Pils B."/>
            <person name="Prigge M."/>
            <person name="Reiss B."/>
            <person name="Renner T."/>
            <person name="Rombauts S."/>
            <person name="Rushton P."/>
            <person name="Sanderfoot A."/>
            <person name="Schween G."/>
            <person name="Shiu S.-H."/>
            <person name="Stueber K."/>
            <person name="Theodoulou F.L."/>
            <person name="Tu H."/>
            <person name="Van de Peer Y."/>
            <person name="Verrier P.J."/>
            <person name="Waters E."/>
            <person name="Wood A."/>
            <person name="Yang L."/>
            <person name="Cove D."/>
            <person name="Cuming A."/>
            <person name="Hasebe M."/>
            <person name="Lucas S."/>
            <person name="Mishler D.B."/>
            <person name="Reski R."/>
            <person name="Grigoriev I."/>
            <person name="Quatrano R.S."/>
            <person name="Boore J.L."/>
        </authorList>
    </citation>
    <scope>NUCLEOTIDE SEQUENCE [LARGE SCALE GENOMIC DNA]</scope>
    <source>
        <strain evidence="12 13">cv. Gransden 2004</strain>
    </source>
</reference>
<dbReference type="Pfam" id="PF01149">
    <property type="entry name" value="Fapy_DNA_glyco"/>
    <property type="match status" value="1"/>
</dbReference>
<evidence type="ECO:0000256" key="1">
    <source>
        <dbReference type="ARBA" id="ARBA00001668"/>
    </source>
</evidence>
<dbReference type="GO" id="GO:0003684">
    <property type="term" value="F:damaged DNA binding"/>
    <property type="evidence" value="ECO:0007669"/>
    <property type="project" value="InterPro"/>
</dbReference>
<dbReference type="InterPro" id="IPR012319">
    <property type="entry name" value="FPG_cat"/>
</dbReference>
<dbReference type="GO" id="GO:0003906">
    <property type="term" value="F:DNA-(apurinic or apyrimidinic site) endonuclease activity"/>
    <property type="evidence" value="ECO:0007669"/>
    <property type="project" value="InterPro"/>
</dbReference>
<dbReference type="EMBL" id="ABEU02000008">
    <property type="status" value="NOT_ANNOTATED_CDS"/>
    <property type="molecule type" value="Genomic_DNA"/>
</dbReference>
<dbReference type="PANTHER" id="PTHR22993:SF9">
    <property type="entry name" value="FORMAMIDOPYRIMIDINE-DNA GLYCOSYLASE"/>
    <property type="match status" value="1"/>
</dbReference>
<keyword evidence="6" id="KW-0234">DNA repair</keyword>
<proteinExistence type="inferred from homology"/>
<dbReference type="SMART" id="SM00384">
    <property type="entry name" value="AT_hook"/>
    <property type="match status" value="6"/>
</dbReference>
<keyword evidence="3" id="KW-0227">DNA damage</keyword>
<dbReference type="EnsemblPlants" id="Pp3c8_24280V3.3">
    <property type="protein sequence ID" value="Pp3c8_24280V3.3"/>
    <property type="gene ID" value="Pp3c8_24280"/>
</dbReference>
<evidence type="ECO:0000256" key="9">
    <source>
        <dbReference type="ARBA" id="ARBA00023295"/>
    </source>
</evidence>
<keyword evidence="13" id="KW-1185">Reference proteome</keyword>
<feature type="region of interest" description="Disordered" evidence="10">
    <location>
        <begin position="241"/>
        <end position="464"/>
    </location>
</feature>
<accession>A0A7I4EEL3</accession>
<organism evidence="12 13">
    <name type="scientific">Physcomitrium patens</name>
    <name type="common">Spreading-leaved earth moss</name>
    <name type="synonym">Physcomitrella patens</name>
    <dbReference type="NCBI Taxonomy" id="3218"/>
    <lineage>
        <taxon>Eukaryota</taxon>
        <taxon>Viridiplantae</taxon>
        <taxon>Streptophyta</taxon>
        <taxon>Embryophyta</taxon>
        <taxon>Bryophyta</taxon>
        <taxon>Bryophytina</taxon>
        <taxon>Bryopsida</taxon>
        <taxon>Funariidae</taxon>
        <taxon>Funariales</taxon>
        <taxon>Funariaceae</taxon>
        <taxon>Physcomitrium</taxon>
    </lineage>
</organism>
<evidence type="ECO:0000259" key="11">
    <source>
        <dbReference type="PROSITE" id="PS51068"/>
    </source>
</evidence>
<feature type="compositionally biased region" description="Basic and acidic residues" evidence="10">
    <location>
        <begin position="359"/>
        <end position="382"/>
    </location>
</feature>
<dbReference type="SMART" id="SM00898">
    <property type="entry name" value="Fapy_DNA_glyco"/>
    <property type="match status" value="1"/>
</dbReference>
<dbReference type="SUPFAM" id="SSF46946">
    <property type="entry name" value="S13-like H2TH domain"/>
    <property type="match status" value="1"/>
</dbReference>
<feature type="compositionally biased region" description="Basic and acidic residues" evidence="10">
    <location>
        <begin position="397"/>
        <end position="415"/>
    </location>
</feature>
<dbReference type="PRINTS" id="PR00929">
    <property type="entry name" value="ATHOOK"/>
</dbReference>